<name>F4RDL3_MELLP</name>
<protein>
    <submittedName>
        <fullName evidence="2">Uncharacterized protein</fullName>
    </submittedName>
</protein>
<dbReference type="Proteomes" id="UP000001072">
    <property type="component" value="Unassembled WGS sequence"/>
</dbReference>
<dbReference type="InParanoid" id="F4RDL3"/>
<feature type="compositionally biased region" description="Basic residues" evidence="1">
    <location>
        <begin position="194"/>
        <end position="205"/>
    </location>
</feature>
<organism evidence="3">
    <name type="scientific">Melampsora larici-populina (strain 98AG31 / pathotype 3-4-7)</name>
    <name type="common">Poplar leaf rust fungus</name>
    <dbReference type="NCBI Taxonomy" id="747676"/>
    <lineage>
        <taxon>Eukaryota</taxon>
        <taxon>Fungi</taxon>
        <taxon>Dikarya</taxon>
        <taxon>Basidiomycota</taxon>
        <taxon>Pucciniomycotina</taxon>
        <taxon>Pucciniomycetes</taxon>
        <taxon>Pucciniales</taxon>
        <taxon>Melampsoraceae</taxon>
        <taxon>Melampsora</taxon>
    </lineage>
</organism>
<feature type="compositionally biased region" description="Basic and acidic residues" evidence="1">
    <location>
        <begin position="16"/>
        <end position="32"/>
    </location>
</feature>
<reference evidence="3" key="1">
    <citation type="journal article" date="2011" name="Proc. Natl. Acad. Sci. U.S.A.">
        <title>Obligate biotrophy features unraveled by the genomic analysis of rust fungi.</title>
        <authorList>
            <person name="Duplessis S."/>
            <person name="Cuomo C.A."/>
            <person name="Lin Y.-C."/>
            <person name="Aerts A."/>
            <person name="Tisserant E."/>
            <person name="Veneault-Fourrey C."/>
            <person name="Joly D.L."/>
            <person name="Hacquard S."/>
            <person name="Amselem J."/>
            <person name="Cantarel B.L."/>
            <person name="Chiu R."/>
            <person name="Coutinho P.M."/>
            <person name="Feau N."/>
            <person name="Field M."/>
            <person name="Frey P."/>
            <person name="Gelhaye E."/>
            <person name="Goldberg J."/>
            <person name="Grabherr M.G."/>
            <person name="Kodira C.D."/>
            <person name="Kohler A."/>
            <person name="Kuees U."/>
            <person name="Lindquist E.A."/>
            <person name="Lucas S.M."/>
            <person name="Mago R."/>
            <person name="Mauceli E."/>
            <person name="Morin E."/>
            <person name="Murat C."/>
            <person name="Pangilinan J.L."/>
            <person name="Park R."/>
            <person name="Pearson M."/>
            <person name="Quesneville H."/>
            <person name="Rouhier N."/>
            <person name="Sakthikumar S."/>
            <person name="Salamov A.A."/>
            <person name="Schmutz J."/>
            <person name="Selles B."/>
            <person name="Shapiro H."/>
            <person name="Tanguay P."/>
            <person name="Tuskan G.A."/>
            <person name="Henrissat B."/>
            <person name="Van de Peer Y."/>
            <person name="Rouze P."/>
            <person name="Ellis J.G."/>
            <person name="Dodds P.N."/>
            <person name="Schein J.E."/>
            <person name="Zhong S."/>
            <person name="Hamelin R.C."/>
            <person name="Grigoriev I.V."/>
            <person name="Szabo L.J."/>
            <person name="Martin F."/>
        </authorList>
    </citation>
    <scope>NUCLEOTIDE SEQUENCE [LARGE SCALE GENOMIC DNA]</scope>
    <source>
        <strain evidence="3">98AG31 / pathotype 3-4-7</strain>
    </source>
</reference>
<gene>
    <name evidence="2" type="ORF">MELLADRAFT_55350</name>
</gene>
<dbReference type="VEuPathDB" id="FungiDB:MELLADRAFT_55350"/>
<dbReference type="AlphaFoldDB" id="F4RDL3"/>
<feature type="region of interest" description="Disordered" evidence="1">
    <location>
        <begin position="184"/>
        <end position="205"/>
    </location>
</feature>
<keyword evidence="3" id="KW-1185">Reference proteome</keyword>
<dbReference type="HOGENOM" id="CLU_1354884_0_0_1"/>
<evidence type="ECO:0000313" key="3">
    <source>
        <dbReference type="Proteomes" id="UP000001072"/>
    </source>
</evidence>
<proteinExistence type="predicted"/>
<feature type="region of interest" description="Disordered" evidence="1">
    <location>
        <begin position="1"/>
        <end position="32"/>
    </location>
</feature>
<dbReference type="KEGG" id="mlr:MELLADRAFT_55350"/>
<evidence type="ECO:0000313" key="2">
    <source>
        <dbReference type="EMBL" id="EGG09589.1"/>
    </source>
</evidence>
<feature type="compositionally biased region" description="Polar residues" evidence="1">
    <location>
        <begin position="184"/>
        <end position="193"/>
    </location>
</feature>
<sequence length="205" mass="24182">MQDAPMAEGSNQRLVPQDKGKKPEEAARAPKESRVLTIEEVAKEAKYLEIWQKLKLAYFEWEVARAMDDSNPKKLRLCKESVFTSRKNWKVLIQEYGLNDQRIMEWLRAYFRNGMTEWNPNDLLIHGFFHRNEEAQVGTSQPQATKVDQPQKRSKHFHNENCHQFDWDDARAYIRAQVMMGQTLLQEEGSNNSNRRRGKYKPRGK</sequence>
<dbReference type="GeneID" id="18928969"/>
<evidence type="ECO:0000256" key="1">
    <source>
        <dbReference type="SAM" id="MobiDB-lite"/>
    </source>
</evidence>
<accession>F4RDL3</accession>
<dbReference type="RefSeq" id="XP_007407316.1">
    <property type="nucleotide sequence ID" value="XM_007407254.1"/>
</dbReference>
<dbReference type="EMBL" id="GL883097">
    <property type="protein sequence ID" value="EGG09589.1"/>
    <property type="molecule type" value="Genomic_DNA"/>
</dbReference>